<comment type="caution">
    <text evidence="1">The sequence shown here is derived from an EMBL/GenBank/DDBJ whole genome shotgun (WGS) entry which is preliminary data.</text>
</comment>
<proteinExistence type="predicted"/>
<protein>
    <submittedName>
        <fullName evidence="1">Uncharacterized protein</fullName>
    </submittedName>
</protein>
<reference evidence="1" key="1">
    <citation type="submission" date="2020-03" db="EMBL/GenBank/DDBJ databases">
        <authorList>
            <person name="Weist P."/>
        </authorList>
    </citation>
    <scope>NUCLEOTIDE SEQUENCE</scope>
</reference>
<dbReference type="EMBL" id="CADEAL010001754">
    <property type="protein sequence ID" value="CAB1435258.1"/>
    <property type="molecule type" value="Genomic_DNA"/>
</dbReference>
<evidence type="ECO:0000313" key="1">
    <source>
        <dbReference type="EMBL" id="CAB1435258.1"/>
    </source>
</evidence>
<sequence length="73" mass="8159">MALKKVGEDIGLPDIFFEEAEESQGLASEAEEGVREKEQVSDREQTHICRIVLCLETVDGRSHLNPERCNCGL</sequence>
<organism evidence="1 2">
    <name type="scientific">Pleuronectes platessa</name>
    <name type="common">European plaice</name>
    <dbReference type="NCBI Taxonomy" id="8262"/>
    <lineage>
        <taxon>Eukaryota</taxon>
        <taxon>Metazoa</taxon>
        <taxon>Chordata</taxon>
        <taxon>Craniata</taxon>
        <taxon>Vertebrata</taxon>
        <taxon>Euteleostomi</taxon>
        <taxon>Actinopterygii</taxon>
        <taxon>Neopterygii</taxon>
        <taxon>Teleostei</taxon>
        <taxon>Neoteleostei</taxon>
        <taxon>Acanthomorphata</taxon>
        <taxon>Carangaria</taxon>
        <taxon>Pleuronectiformes</taxon>
        <taxon>Pleuronectoidei</taxon>
        <taxon>Pleuronectidae</taxon>
        <taxon>Pleuronectes</taxon>
    </lineage>
</organism>
<gene>
    <name evidence="1" type="ORF">PLEPLA_LOCUS23351</name>
</gene>
<accession>A0A9N7UMQ8</accession>
<evidence type="ECO:0000313" key="2">
    <source>
        <dbReference type="Proteomes" id="UP001153269"/>
    </source>
</evidence>
<dbReference type="Proteomes" id="UP001153269">
    <property type="component" value="Unassembled WGS sequence"/>
</dbReference>
<dbReference type="AlphaFoldDB" id="A0A9N7UMQ8"/>
<keyword evidence="2" id="KW-1185">Reference proteome</keyword>
<name>A0A9N7UMQ8_PLEPL</name>